<protein>
    <recommendedName>
        <fullName evidence="1">tRNA-uridine aminocarboxypropyltransferase</fullName>
        <ecNumber evidence="1">2.5.1.25</ecNumber>
    </recommendedName>
</protein>
<dbReference type="AlphaFoldDB" id="W9QQG3"/>
<evidence type="ECO:0000256" key="3">
    <source>
        <dbReference type="ARBA" id="ARBA00022691"/>
    </source>
</evidence>
<dbReference type="Pfam" id="PF03942">
    <property type="entry name" value="DTW"/>
    <property type="match status" value="1"/>
</dbReference>
<dbReference type="OrthoDB" id="408541at2759"/>
<keyword evidence="4" id="KW-0819">tRNA processing</keyword>
<comment type="catalytic activity">
    <reaction evidence="6">
        <text>a uridine in tRNA + S-adenosyl-L-methionine = a 3-[(3S)-3-amino-3-carboxypropyl]uridine in tRNA + S-methyl-5'-thioadenosine + H(+)</text>
        <dbReference type="Rhea" id="RHEA:62432"/>
        <dbReference type="Rhea" id="RHEA-COMP:13339"/>
        <dbReference type="Rhea" id="RHEA-COMP:16092"/>
        <dbReference type="ChEBI" id="CHEBI:15378"/>
        <dbReference type="ChEBI" id="CHEBI:17509"/>
        <dbReference type="ChEBI" id="CHEBI:59789"/>
        <dbReference type="ChEBI" id="CHEBI:65315"/>
        <dbReference type="ChEBI" id="CHEBI:82930"/>
        <dbReference type="EC" id="2.5.1.25"/>
    </reaction>
</comment>
<organism evidence="8 9">
    <name type="scientific">Morus notabilis</name>
    <dbReference type="NCBI Taxonomy" id="981085"/>
    <lineage>
        <taxon>Eukaryota</taxon>
        <taxon>Viridiplantae</taxon>
        <taxon>Streptophyta</taxon>
        <taxon>Embryophyta</taxon>
        <taxon>Tracheophyta</taxon>
        <taxon>Spermatophyta</taxon>
        <taxon>Magnoliopsida</taxon>
        <taxon>eudicotyledons</taxon>
        <taxon>Gunneridae</taxon>
        <taxon>Pentapetalae</taxon>
        <taxon>rosids</taxon>
        <taxon>fabids</taxon>
        <taxon>Rosales</taxon>
        <taxon>Moraceae</taxon>
        <taxon>Moreae</taxon>
        <taxon>Morus</taxon>
    </lineage>
</organism>
<sequence length="262" mass="29215">METEEDDLNNNNLDLDLDHDLLSFSTTSRRRPICPNCSRPSPVCLCHALPAQPIPTTTQIIVLHHPHEVQHKLSTTPILTKCLSNATAVVGRRLRHGLSPLLDQSPPAIYLFPSTPNSSPAITLSQLRHRRPPSVLIAFDATWKHAREMVRASEDFLWGFAQRVCLEVDESVKGGTIFDSELILRKEPFGGCVTTMEAVARTLGVIEPNGPDIEDRLVGLLREMVRLQAGYLRPVMPRPKLVKKKGKGEKVVVVEEDERESS</sequence>
<dbReference type="eggNOG" id="KOG4382">
    <property type="taxonomic scope" value="Eukaryota"/>
</dbReference>
<evidence type="ECO:0000313" key="9">
    <source>
        <dbReference type="Proteomes" id="UP000030645"/>
    </source>
</evidence>
<dbReference type="SMART" id="SM01144">
    <property type="entry name" value="DTW"/>
    <property type="match status" value="1"/>
</dbReference>
<dbReference type="Proteomes" id="UP000030645">
    <property type="component" value="Unassembled WGS sequence"/>
</dbReference>
<accession>W9QQG3</accession>
<reference evidence="9" key="1">
    <citation type="submission" date="2013-01" db="EMBL/GenBank/DDBJ databases">
        <title>Draft Genome Sequence of a Mulberry Tree, Morus notabilis C.K. Schneid.</title>
        <authorList>
            <person name="He N."/>
            <person name="Zhao S."/>
        </authorList>
    </citation>
    <scope>NUCLEOTIDE SEQUENCE</scope>
</reference>
<evidence type="ECO:0000256" key="2">
    <source>
        <dbReference type="ARBA" id="ARBA00022679"/>
    </source>
</evidence>
<dbReference type="KEGG" id="mnt:21392679"/>
<keyword evidence="3" id="KW-0949">S-adenosyl-L-methionine</keyword>
<dbReference type="EMBL" id="KE343559">
    <property type="protein sequence ID" value="EXB35425.1"/>
    <property type="molecule type" value="Genomic_DNA"/>
</dbReference>
<dbReference type="STRING" id="981085.W9QQG3"/>
<dbReference type="InterPro" id="IPR005636">
    <property type="entry name" value="DTW"/>
</dbReference>
<evidence type="ECO:0000259" key="7">
    <source>
        <dbReference type="SMART" id="SM01144"/>
    </source>
</evidence>
<comment type="similarity">
    <text evidence="5">Belongs to the TDD superfamily. DTWD2 family.</text>
</comment>
<keyword evidence="2" id="KW-0808">Transferase</keyword>
<evidence type="ECO:0000256" key="6">
    <source>
        <dbReference type="ARBA" id="ARBA00048718"/>
    </source>
</evidence>
<keyword evidence="9" id="KW-1185">Reference proteome</keyword>
<evidence type="ECO:0000256" key="4">
    <source>
        <dbReference type="ARBA" id="ARBA00022694"/>
    </source>
</evidence>
<evidence type="ECO:0000313" key="8">
    <source>
        <dbReference type="EMBL" id="EXB35425.1"/>
    </source>
</evidence>
<proteinExistence type="inferred from homology"/>
<dbReference type="PANTHER" id="PTHR21392:SF0">
    <property type="entry name" value="TRNA-URIDINE AMINOCARBOXYPROPYLTRANSFERASE 2"/>
    <property type="match status" value="1"/>
</dbReference>
<evidence type="ECO:0000256" key="5">
    <source>
        <dbReference type="ARBA" id="ARBA00034489"/>
    </source>
</evidence>
<dbReference type="GO" id="GO:0016432">
    <property type="term" value="F:tRNA-uridine aminocarboxypropyltransferase activity"/>
    <property type="evidence" value="ECO:0007669"/>
    <property type="project" value="UniProtKB-EC"/>
</dbReference>
<gene>
    <name evidence="8" type="ORF">L484_009343</name>
</gene>
<dbReference type="InterPro" id="IPR039262">
    <property type="entry name" value="DTWD2/TAPT"/>
</dbReference>
<evidence type="ECO:0000256" key="1">
    <source>
        <dbReference type="ARBA" id="ARBA00012386"/>
    </source>
</evidence>
<feature type="domain" description="DTW" evidence="7">
    <location>
        <begin position="30"/>
        <end position="233"/>
    </location>
</feature>
<dbReference type="PANTHER" id="PTHR21392">
    <property type="entry name" value="TRNA-URIDINE AMINOCARBOXYPROPYLTRANSFERASE 2"/>
    <property type="match status" value="1"/>
</dbReference>
<name>W9QQG3_9ROSA</name>
<dbReference type="GO" id="GO:0008033">
    <property type="term" value="P:tRNA processing"/>
    <property type="evidence" value="ECO:0007669"/>
    <property type="project" value="UniProtKB-KW"/>
</dbReference>
<dbReference type="EC" id="2.5.1.25" evidence="1"/>